<feature type="region of interest" description="Disordered" evidence="1">
    <location>
        <begin position="50"/>
        <end position="77"/>
    </location>
</feature>
<protein>
    <submittedName>
        <fullName evidence="2">Uncharacterized protein</fullName>
    </submittedName>
</protein>
<sequence length="77" mass="8278">MSSAERVNADELGAVRAGDDNILGATRCSFRSDALHCLFEQAAVATVEEDAAVTKKKPWRPSIRRFSGHHSPSPSAP</sequence>
<dbReference type="EMBL" id="SPHZ02000007">
    <property type="protein sequence ID" value="KAF0909170.1"/>
    <property type="molecule type" value="Genomic_DNA"/>
</dbReference>
<feature type="compositionally biased region" description="Basic residues" evidence="1">
    <location>
        <begin position="54"/>
        <end position="68"/>
    </location>
</feature>
<comment type="caution">
    <text evidence="2">The sequence shown here is derived from an EMBL/GenBank/DDBJ whole genome shotgun (WGS) entry which is preliminary data.</text>
</comment>
<dbReference type="AlphaFoldDB" id="A0A6G1D9U5"/>
<evidence type="ECO:0000256" key="1">
    <source>
        <dbReference type="SAM" id="MobiDB-lite"/>
    </source>
</evidence>
<dbReference type="Proteomes" id="UP000479710">
    <property type="component" value="Unassembled WGS sequence"/>
</dbReference>
<evidence type="ECO:0000313" key="3">
    <source>
        <dbReference type="Proteomes" id="UP000479710"/>
    </source>
</evidence>
<accession>A0A6G1D9U5</accession>
<keyword evidence="3" id="KW-1185">Reference proteome</keyword>
<reference evidence="2 3" key="1">
    <citation type="submission" date="2019-11" db="EMBL/GenBank/DDBJ databases">
        <title>Whole genome sequence of Oryza granulata.</title>
        <authorList>
            <person name="Li W."/>
        </authorList>
    </citation>
    <scope>NUCLEOTIDE SEQUENCE [LARGE SCALE GENOMIC DNA]</scope>
    <source>
        <strain evidence="3">cv. Menghai</strain>
        <tissue evidence="2">Leaf</tissue>
    </source>
</reference>
<evidence type="ECO:0000313" key="2">
    <source>
        <dbReference type="EMBL" id="KAF0909170.1"/>
    </source>
</evidence>
<gene>
    <name evidence="2" type="ORF">E2562_032219</name>
</gene>
<organism evidence="2 3">
    <name type="scientific">Oryza meyeriana var. granulata</name>
    <dbReference type="NCBI Taxonomy" id="110450"/>
    <lineage>
        <taxon>Eukaryota</taxon>
        <taxon>Viridiplantae</taxon>
        <taxon>Streptophyta</taxon>
        <taxon>Embryophyta</taxon>
        <taxon>Tracheophyta</taxon>
        <taxon>Spermatophyta</taxon>
        <taxon>Magnoliopsida</taxon>
        <taxon>Liliopsida</taxon>
        <taxon>Poales</taxon>
        <taxon>Poaceae</taxon>
        <taxon>BOP clade</taxon>
        <taxon>Oryzoideae</taxon>
        <taxon>Oryzeae</taxon>
        <taxon>Oryzinae</taxon>
        <taxon>Oryza</taxon>
        <taxon>Oryza meyeriana</taxon>
    </lineage>
</organism>
<name>A0A6G1D9U5_9ORYZ</name>
<proteinExistence type="predicted"/>